<dbReference type="Pfam" id="PF00300">
    <property type="entry name" value="His_Phos_1"/>
    <property type="match status" value="1"/>
</dbReference>
<dbReference type="eggNOG" id="KOG4754">
    <property type="taxonomic scope" value="Eukaryota"/>
</dbReference>
<dbReference type="OMA" id="HGLGVHN"/>
<dbReference type="HOGENOM" id="CLU_039184_0_1_1"/>
<sequence>MTLGSTKLRYTALTGYFQHDAQPTDRSFEAVSITPVPCLIDRGYETDKSFDPLGEKSSWERFAHYLDHLNEAAGGKAVYKLLYAARHGQGYHNVETEQPTSSPAQSYWAKLDGDDKMTWADAHLTHTGIGQAKAMNTFWEDAAVTTKLPLARRHYVSPHARCLETCELAFSNLTLPPGGGEVPAFKPLIKELIRERLGIHTCDRRRTRTWIQENHPIFAIEEGFVEKDELWKPDVRETLAEHAVRVKAFLDEVFASDDAPIISVTAHSGTIMALYEVIGHPAVRVAPGAIIPVLIKAEVVEG</sequence>
<name>Q2H8H0_CHAGB</name>
<protein>
    <recommendedName>
        <fullName evidence="3">Phosphoglycerate mutase</fullName>
    </recommendedName>
</protein>
<dbReference type="AlphaFoldDB" id="Q2H8H0"/>
<dbReference type="SUPFAM" id="SSF53254">
    <property type="entry name" value="Phosphoglycerate mutase-like"/>
    <property type="match status" value="1"/>
</dbReference>
<dbReference type="SMART" id="SM00855">
    <property type="entry name" value="PGAM"/>
    <property type="match status" value="1"/>
</dbReference>
<dbReference type="FunCoup" id="Q2H8H0">
    <property type="interactions" value="144"/>
</dbReference>
<dbReference type="EMBL" id="CH408030">
    <property type="protein sequence ID" value="EAQ91549.1"/>
    <property type="molecule type" value="Genomic_DNA"/>
</dbReference>
<gene>
    <name evidence="1" type="ORF">CHGG_03484</name>
</gene>
<evidence type="ECO:0000313" key="1">
    <source>
        <dbReference type="EMBL" id="EAQ91549.1"/>
    </source>
</evidence>
<dbReference type="PANTHER" id="PTHR48100:SF1">
    <property type="entry name" value="HISTIDINE PHOSPHATASE FAMILY PROTEIN-RELATED"/>
    <property type="match status" value="1"/>
</dbReference>
<dbReference type="Proteomes" id="UP000001056">
    <property type="component" value="Unassembled WGS sequence"/>
</dbReference>
<dbReference type="GeneID" id="4388878"/>
<dbReference type="OrthoDB" id="496981at2759"/>
<dbReference type="RefSeq" id="XP_001230000.1">
    <property type="nucleotide sequence ID" value="XM_001229999.1"/>
</dbReference>
<proteinExistence type="predicted"/>
<dbReference type="GO" id="GO:0005737">
    <property type="term" value="C:cytoplasm"/>
    <property type="evidence" value="ECO:0007669"/>
    <property type="project" value="TreeGrafter"/>
</dbReference>
<dbReference type="InterPro" id="IPR029033">
    <property type="entry name" value="His_PPase_superfam"/>
</dbReference>
<accession>Q2H8H0</accession>
<dbReference type="Gene3D" id="3.40.50.1240">
    <property type="entry name" value="Phosphoglycerate mutase-like"/>
    <property type="match status" value="1"/>
</dbReference>
<dbReference type="VEuPathDB" id="FungiDB:CHGG_03484"/>
<keyword evidence="2" id="KW-1185">Reference proteome</keyword>
<dbReference type="InParanoid" id="Q2H8H0"/>
<evidence type="ECO:0000313" key="2">
    <source>
        <dbReference type="Proteomes" id="UP000001056"/>
    </source>
</evidence>
<evidence type="ECO:0008006" key="3">
    <source>
        <dbReference type="Google" id="ProtNLM"/>
    </source>
</evidence>
<organism evidence="1 2">
    <name type="scientific">Chaetomium globosum (strain ATCC 6205 / CBS 148.51 / DSM 1962 / NBRC 6347 / NRRL 1970)</name>
    <name type="common">Soil fungus</name>
    <dbReference type="NCBI Taxonomy" id="306901"/>
    <lineage>
        <taxon>Eukaryota</taxon>
        <taxon>Fungi</taxon>
        <taxon>Dikarya</taxon>
        <taxon>Ascomycota</taxon>
        <taxon>Pezizomycotina</taxon>
        <taxon>Sordariomycetes</taxon>
        <taxon>Sordariomycetidae</taxon>
        <taxon>Sordariales</taxon>
        <taxon>Chaetomiaceae</taxon>
        <taxon>Chaetomium</taxon>
    </lineage>
</organism>
<dbReference type="InterPro" id="IPR013078">
    <property type="entry name" value="His_Pase_superF_clade-1"/>
</dbReference>
<reference evidence="2" key="1">
    <citation type="journal article" date="2015" name="Genome Announc.">
        <title>Draft genome sequence of the cellulolytic fungus Chaetomium globosum.</title>
        <authorList>
            <person name="Cuomo C.A."/>
            <person name="Untereiner W.A."/>
            <person name="Ma L.-J."/>
            <person name="Grabherr M."/>
            <person name="Birren B.W."/>
        </authorList>
    </citation>
    <scope>NUCLEOTIDE SEQUENCE [LARGE SCALE GENOMIC DNA]</scope>
    <source>
        <strain evidence="2">ATCC 6205 / CBS 148.51 / DSM 1962 / NBRC 6347 / NRRL 1970</strain>
    </source>
</reference>
<dbReference type="PANTHER" id="PTHR48100">
    <property type="entry name" value="BROAD-SPECIFICITY PHOSPHATASE YOR283W-RELATED"/>
    <property type="match status" value="1"/>
</dbReference>
<dbReference type="InterPro" id="IPR050275">
    <property type="entry name" value="PGM_Phosphatase"/>
</dbReference>
<dbReference type="GO" id="GO:0016791">
    <property type="term" value="F:phosphatase activity"/>
    <property type="evidence" value="ECO:0007669"/>
    <property type="project" value="TreeGrafter"/>
</dbReference>